<protein>
    <submittedName>
        <fullName evidence="1">Uncharacterized protein</fullName>
    </submittedName>
</protein>
<evidence type="ECO:0000313" key="2">
    <source>
        <dbReference type="Proteomes" id="UP000217785"/>
    </source>
</evidence>
<dbReference type="EMBL" id="BDUF01000020">
    <property type="protein sequence ID" value="GAX89402.1"/>
    <property type="molecule type" value="Genomic_DNA"/>
</dbReference>
<accession>A0A292YCQ1</accession>
<gene>
    <name evidence="1" type="ORF">EFBL_1020</name>
</gene>
<keyword evidence="2" id="KW-1185">Reference proteome</keyword>
<dbReference type="AlphaFoldDB" id="A0A292YCQ1"/>
<sequence length="66" mass="7163">MVQELSTEPAETETGNVAKFAGQMNLIGEFIGTGLNTSLYSTLLDQWLNAPSPEILGGTFENLRFV</sequence>
<name>A0A292YCQ1_9BACL</name>
<reference evidence="2" key="1">
    <citation type="submission" date="2017-07" db="EMBL/GenBank/DDBJ databases">
        <title>Draft genome sequence of Effusibacillus lacus strain skLN1.</title>
        <authorList>
            <person name="Watanabe M."/>
            <person name="Kojima H."/>
            <person name="Fukui M."/>
        </authorList>
    </citation>
    <scope>NUCLEOTIDE SEQUENCE [LARGE SCALE GENOMIC DNA]</scope>
    <source>
        <strain evidence="2">skLN1</strain>
    </source>
</reference>
<dbReference type="Proteomes" id="UP000217785">
    <property type="component" value="Unassembled WGS sequence"/>
</dbReference>
<organism evidence="1 2">
    <name type="scientific">Effusibacillus lacus</name>
    <dbReference type="NCBI Taxonomy" id="1348429"/>
    <lineage>
        <taxon>Bacteria</taxon>
        <taxon>Bacillati</taxon>
        <taxon>Bacillota</taxon>
        <taxon>Bacilli</taxon>
        <taxon>Bacillales</taxon>
        <taxon>Alicyclobacillaceae</taxon>
        <taxon>Effusibacillus</taxon>
    </lineage>
</organism>
<proteinExistence type="predicted"/>
<comment type="caution">
    <text evidence="1">The sequence shown here is derived from an EMBL/GenBank/DDBJ whole genome shotgun (WGS) entry which is preliminary data.</text>
</comment>
<evidence type="ECO:0000313" key="1">
    <source>
        <dbReference type="EMBL" id="GAX89402.1"/>
    </source>
</evidence>